<dbReference type="Pfam" id="PF22564">
    <property type="entry name" value="HAAS"/>
    <property type="match status" value="1"/>
</dbReference>
<comment type="caution">
    <text evidence="2">The sequence shown here is derived from an EMBL/GenBank/DDBJ whole genome shotgun (WGS) entry which is preliminary data.</text>
</comment>
<keyword evidence="1" id="KW-1133">Transmembrane helix</keyword>
<dbReference type="RefSeq" id="WP_252442439.1">
    <property type="nucleotide sequence ID" value="NZ_JAGSOV010000054.1"/>
</dbReference>
<feature type="transmembrane region" description="Helical" evidence="1">
    <location>
        <begin position="108"/>
        <end position="126"/>
    </location>
</feature>
<proteinExistence type="predicted"/>
<reference evidence="2" key="1">
    <citation type="submission" date="2021-04" db="EMBL/GenBank/DDBJ databases">
        <title>Pseudonocardia sp. nov., isolated from sandy soil of mangrove forest.</title>
        <authorList>
            <person name="Zan Z."/>
            <person name="Huang R."/>
            <person name="Liu W."/>
        </authorList>
    </citation>
    <scope>NUCLEOTIDE SEQUENCE</scope>
    <source>
        <strain evidence="2">S2-4</strain>
    </source>
</reference>
<sequence>MTDTLSKADRRYLEELAVHLQLRYVPGEQIGEILAEAEAHSAQSGEPLREAFGDPKEYAQQWAGAPARRRWWTAAAAGVPSGLGGVALAWGATGLAMDQRLPVLDLPSWWLIVVGTLLTVGVWASVPVNRIRDPRTGATSGRSRTTVVLLALGMCATVAAAGLVGALLR</sequence>
<protein>
    <recommendedName>
        <fullName evidence="4">DUF1707 domain-containing protein</fullName>
    </recommendedName>
</protein>
<name>A0ABT1A627_9PSEU</name>
<feature type="transmembrane region" description="Helical" evidence="1">
    <location>
        <begin position="71"/>
        <end position="96"/>
    </location>
</feature>
<evidence type="ECO:0008006" key="4">
    <source>
        <dbReference type="Google" id="ProtNLM"/>
    </source>
</evidence>
<evidence type="ECO:0000256" key="1">
    <source>
        <dbReference type="SAM" id="Phobius"/>
    </source>
</evidence>
<dbReference type="EMBL" id="JAGSOV010000054">
    <property type="protein sequence ID" value="MCO1658471.1"/>
    <property type="molecule type" value="Genomic_DNA"/>
</dbReference>
<accession>A0ABT1A627</accession>
<gene>
    <name evidence="2" type="ORF">KDL28_25725</name>
</gene>
<dbReference type="Proteomes" id="UP001165283">
    <property type="component" value="Unassembled WGS sequence"/>
</dbReference>
<evidence type="ECO:0000313" key="3">
    <source>
        <dbReference type="Proteomes" id="UP001165283"/>
    </source>
</evidence>
<feature type="transmembrane region" description="Helical" evidence="1">
    <location>
        <begin position="147"/>
        <end position="168"/>
    </location>
</feature>
<keyword evidence="3" id="KW-1185">Reference proteome</keyword>
<keyword evidence="1" id="KW-0472">Membrane</keyword>
<keyword evidence="1" id="KW-0812">Transmembrane</keyword>
<evidence type="ECO:0000313" key="2">
    <source>
        <dbReference type="EMBL" id="MCO1658471.1"/>
    </source>
</evidence>
<organism evidence="2 3">
    <name type="scientific">Pseudonocardia humida</name>
    <dbReference type="NCBI Taxonomy" id="2800819"/>
    <lineage>
        <taxon>Bacteria</taxon>
        <taxon>Bacillati</taxon>
        <taxon>Actinomycetota</taxon>
        <taxon>Actinomycetes</taxon>
        <taxon>Pseudonocardiales</taxon>
        <taxon>Pseudonocardiaceae</taxon>
        <taxon>Pseudonocardia</taxon>
    </lineage>
</organism>